<feature type="compositionally biased region" description="Polar residues" evidence="8">
    <location>
        <begin position="631"/>
        <end position="640"/>
    </location>
</feature>
<dbReference type="GO" id="GO:0005886">
    <property type="term" value="C:plasma membrane"/>
    <property type="evidence" value="ECO:0007669"/>
    <property type="project" value="UniProtKB-SubCell"/>
</dbReference>
<evidence type="ECO:0000313" key="10">
    <source>
        <dbReference type="Proteomes" id="UP001152795"/>
    </source>
</evidence>
<evidence type="ECO:0000256" key="4">
    <source>
        <dbReference type="ARBA" id="ARBA00022692"/>
    </source>
</evidence>
<feature type="region of interest" description="Disordered" evidence="8">
    <location>
        <begin position="459"/>
        <end position="489"/>
    </location>
</feature>
<organism evidence="9 10">
    <name type="scientific">Paramuricea clavata</name>
    <name type="common">Red gorgonian</name>
    <name type="synonym">Violescent sea-whip</name>
    <dbReference type="NCBI Taxonomy" id="317549"/>
    <lineage>
        <taxon>Eukaryota</taxon>
        <taxon>Metazoa</taxon>
        <taxon>Cnidaria</taxon>
        <taxon>Anthozoa</taxon>
        <taxon>Octocorallia</taxon>
        <taxon>Malacalcyonacea</taxon>
        <taxon>Plexauridae</taxon>
        <taxon>Paramuricea</taxon>
    </lineage>
</organism>
<comment type="similarity">
    <text evidence="2 7">Belongs to the XK family.</text>
</comment>
<dbReference type="AlphaFoldDB" id="A0A7D9E0V6"/>
<feature type="transmembrane region" description="Helical" evidence="7">
    <location>
        <begin position="36"/>
        <end position="55"/>
    </location>
</feature>
<feature type="transmembrane region" description="Helical" evidence="7">
    <location>
        <begin position="75"/>
        <end position="100"/>
    </location>
</feature>
<dbReference type="InterPro" id="IPR018629">
    <property type="entry name" value="XK-rel"/>
</dbReference>
<dbReference type="InterPro" id="IPR050895">
    <property type="entry name" value="XK-related_scramblase"/>
</dbReference>
<keyword evidence="4 7" id="KW-0812">Transmembrane</keyword>
<evidence type="ECO:0000256" key="2">
    <source>
        <dbReference type="ARBA" id="ARBA00008789"/>
    </source>
</evidence>
<dbReference type="PANTHER" id="PTHR16024:SF6">
    <property type="entry name" value="XK-RELATED PROTEIN"/>
    <property type="match status" value="1"/>
</dbReference>
<reference evidence="9" key="1">
    <citation type="submission" date="2020-04" db="EMBL/GenBank/DDBJ databases">
        <authorList>
            <person name="Alioto T."/>
            <person name="Alioto T."/>
            <person name="Gomez Garrido J."/>
        </authorList>
    </citation>
    <scope>NUCLEOTIDE SEQUENCE</scope>
    <source>
        <strain evidence="9">A484AB</strain>
    </source>
</reference>
<sequence length="927" mass="105586">MSEKLVTNASRDIGFDSTDAEPRRDRLSTKNPSLKAAWFSWLDYLYIGSGIVFYIGDVVTDMLVSVKYFRNGDYVWFSLTLFCVFGASLVMMMFSLKWFYEDTAEEVSKSKTVVLHVLQLGPIKRYWDCYKNGKHSSKEDADGKYYNIYMEQWRDITMLRLFEVFIESAPQLVLQLYILAYNRHFDKEKDWLTVCSACFSLISLASSIVFYSKALRDASNDKGKMTWWAFGCQIVWRLTMVASRIVTLVLFASVYKTWILLVIGLHWIVMTLWIRYLKPTFCSDNRILKFMYPVVIGFIYIFCFFNVKDGFTRKRLVVFYVLMGVENSALMGAWLPYRHEYGVVFVAALGMVFGGYFIGVLALVLYYRYYHPSLLRQGIFLRTSHEVPRMEGFAYRMLCCGKCCQIRSYEDEEHSPPRGTPLHIDIPASRGSLRRDVARGEQTSSPPFEREFYFHKPSQLQKKHSLDKEKIKKEKAERARQRHSMESGVGKGDIKSVIVQAHDSVPVRNGTVSRPSSLPKGFEEIQLQNIEGRNDNGLVHCVDVHKPNDTRFNNGIVPHPSSPSSSNFEVNQVTNSEVRNENGMVNSVDIHKPRIDIHKARIIHISNGCSPVVDNSSTTSNMDPEDRLDMNHNTSPVFQNDRQEIGSSVVIGGTGGDEVHRGQDDAKETRTSCDDEVHCGTDDEQNTRTSCDDGVHCGTDDEKESKNSSKTQCDKELPSGNDHVDDECTVRDSHVQKTRNPRAPFTPLRKYSDSANFHHRYSIVSDCISLSSSTSSDNDDDGYLVEKPNFNDKSFAYENPGSSLADQTIDNNSNANLSDQVTSTSNSLECRRTTGSLPRSFNRRNKQSKRVSFPNFVATNLRCGRFSSLRRSHEDCTMEVEDTRRHTVDFSVLTSRKPYGETAYARLSETLAPKTVGSVRDELEKLS</sequence>
<dbReference type="EMBL" id="CACRXK020003455">
    <property type="protein sequence ID" value="CAB3998858.1"/>
    <property type="molecule type" value="Genomic_DNA"/>
</dbReference>
<feature type="compositionally biased region" description="Basic and acidic residues" evidence="8">
    <location>
        <begin position="464"/>
        <end position="485"/>
    </location>
</feature>
<dbReference type="Pfam" id="PF09815">
    <property type="entry name" value="XK-related"/>
    <property type="match status" value="1"/>
</dbReference>
<evidence type="ECO:0000256" key="3">
    <source>
        <dbReference type="ARBA" id="ARBA00022475"/>
    </source>
</evidence>
<feature type="compositionally biased region" description="Basic and acidic residues" evidence="8">
    <location>
        <begin position="657"/>
        <end position="681"/>
    </location>
</feature>
<keyword evidence="10" id="KW-1185">Reference proteome</keyword>
<proteinExistence type="inferred from homology"/>
<feature type="region of interest" description="Disordered" evidence="8">
    <location>
        <begin position="613"/>
        <end position="747"/>
    </location>
</feature>
<dbReference type="OrthoDB" id="6356248at2759"/>
<comment type="subcellular location">
    <subcellularLocation>
        <location evidence="1">Cell membrane</location>
        <topology evidence="1">Multi-pass membrane protein</topology>
    </subcellularLocation>
    <subcellularLocation>
        <location evidence="7">Membrane</location>
        <topology evidence="7">Multi-pass membrane protein</topology>
    </subcellularLocation>
</comment>
<evidence type="ECO:0000256" key="5">
    <source>
        <dbReference type="ARBA" id="ARBA00022989"/>
    </source>
</evidence>
<evidence type="ECO:0000256" key="6">
    <source>
        <dbReference type="ARBA" id="ARBA00023136"/>
    </source>
</evidence>
<feature type="transmembrane region" description="Helical" evidence="7">
    <location>
        <begin position="343"/>
        <end position="367"/>
    </location>
</feature>
<feature type="region of interest" description="Disordered" evidence="8">
    <location>
        <begin position="801"/>
        <end position="824"/>
    </location>
</feature>
<accession>A0A7D9E0V6</accession>
<name>A0A7D9E0V6_PARCT</name>
<feature type="transmembrane region" description="Helical" evidence="7">
    <location>
        <begin position="258"/>
        <end position="275"/>
    </location>
</feature>
<keyword evidence="3" id="KW-1003">Cell membrane</keyword>
<gene>
    <name evidence="9" type="ORF">PACLA_8A024702</name>
</gene>
<evidence type="ECO:0000256" key="8">
    <source>
        <dbReference type="SAM" id="MobiDB-lite"/>
    </source>
</evidence>
<keyword evidence="5 7" id="KW-1133">Transmembrane helix</keyword>
<protein>
    <recommendedName>
        <fullName evidence="7">XK-related protein</fullName>
    </recommendedName>
</protein>
<feature type="compositionally biased region" description="Polar residues" evidence="8">
    <location>
        <begin position="613"/>
        <end position="622"/>
    </location>
</feature>
<dbReference type="PANTHER" id="PTHR16024">
    <property type="entry name" value="XK-RELATED PROTEIN"/>
    <property type="match status" value="1"/>
</dbReference>
<feature type="transmembrane region" description="Helical" evidence="7">
    <location>
        <begin position="317"/>
        <end position="337"/>
    </location>
</feature>
<keyword evidence="6 7" id="KW-0472">Membrane</keyword>
<evidence type="ECO:0000313" key="9">
    <source>
        <dbReference type="EMBL" id="CAB3998858.1"/>
    </source>
</evidence>
<feature type="transmembrane region" description="Helical" evidence="7">
    <location>
        <begin position="287"/>
        <end position="305"/>
    </location>
</feature>
<evidence type="ECO:0000256" key="1">
    <source>
        <dbReference type="ARBA" id="ARBA00004651"/>
    </source>
</evidence>
<feature type="compositionally biased region" description="Basic and acidic residues" evidence="8">
    <location>
        <begin position="690"/>
        <end position="735"/>
    </location>
</feature>
<comment type="caution">
    <text evidence="9">The sequence shown here is derived from an EMBL/GenBank/DDBJ whole genome shotgun (WGS) entry which is preliminary data.</text>
</comment>
<evidence type="ECO:0000256" key="7">
    <source>
        <dbReference type="RuleBase" id="RU910716"/>
    </source>
</evidence>
<dbReference type="Proteomes" id="UP001152795">
    <property type="component" value="Unassembled WGS sequence"/>
</dbReference>
<feature type="transmembrane region" description="Helical" evidence="7">
    <location>
        <begin position="191"/>
        <end position="212"/>
    </location>
</feature>